<dbReference type="EC" id="3.6.1.9" evidence="4"/>
<dbReference type="Pfam" id="PF02545">
    <property type="entry name" value="Maf"/>
    <property type="match status" value="1"/>
</dbReference>
<comment type="similarity">
    <text evidence="4">Belongs to the Maf family. YhdE subfamily.</text>
</comment>
<dbReference type="Gene3D" id="3.90.950.10">
    <property type="match status" value="1"/>
</dbReference>
<dbReference type="GO" id="GO:0016787">
    <property type="term" value="F:hydrolase activity"/>
    <property type="evidence" value="ECO:0007669"/>
    <property type="project" value="UniProtKB-KW"/>
</dbReference>
<comment type="cofactor">
    <cofactor evidence="1 4">
        <name>a divalent metal cation</name>
        <dbReference type="ChEBI" id="CHEBI:60240"/>
    </cofactor>
</comment>
<dbReference type="CDD" id="cd00555">
    <property type="entry name" value="Maf"/>
    <property type="match status" value="1"/>
</dbReference>
<evidence type="ECO:0000313" key="6">
    <source>
        <dbReference type="Proteomes" id="UP001634747"/>
    </source>
</evidence>
<comment type="caution">
    <text evidence="4">Lacks conserved residue(s) required for the propagation of feature annotation.</text>
</comment>
<dbReference type="RefSeq" id="WP_263415131.1">
    <property type="nucleotide sequence ID" value="NZ_BAABBH010000001.1"/>
</dbReference>
<protein>
    <recommendedName>
        <fullName evidence="4">dTTP/UTP pyrophosphatase</fullName>
        <shortName evidence="4">dTTPase/UTPase</shortName>
        <ecNumber evidence="4">3.6.1.9</ecNumber>
    </recommendedName>
    <alternativeName>
        <fullName evidence="4">Nucleoside triphosphate pyrophosphatase</fullName>
    </alternativeName>
    <alternativeName>
        <fullName evidence="4">Nucleotide pyrophosphatase</fullName>
        <shortName evidence="4">Nucleotide PPase</shortName>
    </alternativeName>
</protein>
<evidence type="ECO:0000256" key="3">
    <source>
        <dbReference type="ARBA" id="ARBA00023080"/>
    </source>
</evidence>
<comment type="subcellular location">
    <subcellularLocation>
        <location evidence="4">Cytoplasm</location>
    </subcellularLocation>
</comment>
<dbReference type="PANTHER" id="PTHR43213">
    <property type="entry name" value="BIFUNCTIONAL DTTP/UTP PYROPHOSPHATASE/METHYLTRANSFERASE PROTEIN-RELATED"/>
    <property type="match status" value="1"/>
</dbReference>
<accession>A0ABW9KHT6</accession>
<dbReference type="HAMAP" id="MF_00528">
    <property type="entry name" value="Maf"/>
    <property type="match status" value="1"/>
</dbReference>
<evidence type="ECO:0000256" key="4">
    <source>
        <dbReference type="HAMAP-Rule" id="MF_00528"/>
    </source>
</evidence>
<dbReference type="SUPFAM" id="SSF52972">
    <property type="entry name" value="ITPase-like"/>
    <property type="match status" value="1"/>
</dbReference>
<keyword evidence="4" id="KW-0963">Cytoplasm</keyword>
<reference evidence="5 6" key="1">
    <citation type="submission" date="2024-12" db="EMBL/GenBank/DDBJ databases">
        <authorList>
            <person name="Lee Y."/>
        </authorList>
    </citation>
    <scope>NUCLEOTIDE SEQUENCE [LARGE SCALE GENOMIC DNA]</scope>
    <source>
        <strain evidence="5 6">03SUJ4</strain>
    </source>
</reference>
<dbReference type="InterPro" id="IPR029001">
    <property type="entry name" value="ITPase-like_fam"/>
</dbReference>
<keyword evidence="6" id="KW-1185">Reference proteome</keyword>
<feature type="site" description="Important for substrate specificity" evidence="4">
    <location>
        <position position="68"/>
    </location>
</feature>
<comment type="function">
    <text evidence="4">Nucleoside triphosphate pyrophosphatase that hydrolyzes dTTP and UTP. May have a dual role in cell division arrest and in preventing the incorporation of modified nucleotides into cellular nucleic acids.</text>
</comment>
<comment type="caution">
    <text evidence="5">The sequence shown here is derived from an EMBL/GenBank/DDBJ whole genome shotgun (WGS) entry which is preliminary data.</text>
</comment>
<dbReference type="NCBIfam" id="TIGR00172">
    <property type="entry name" value="maf"/>
    <property type="match status" value="1"/>
</dbReference>
<dbReference type="Proteomes" id="UP001634747">
    <property type="component" value="Unassembled WGS sequence"/>
</dbReference>
<keyword evidence="3 4" id="KW-0546">Nucleotide metabolism</keyword>
<evidence type="ECO:0000256" key="1">
    <source>
        <dbReference type="ARBA" id="ARBA00001968"/>
    </source>
</evidence>
<organism evidence="5 6">
    <name type="scientific">Terriglobus aquaticus</name>
    <dbReference type="NCBI Taxonomy" id="940139"/>
    <lineage>
        <taxon>Bacteria</taxon>
        <taxon>Pseudomonadati</taxon>
        <taxon>Acidobacteriota</taxon>
        <taxon>Terriglobia</taxon>
        <taxon>Terriglobales</taxon>
        <taxon>Acidobacteriaceae</taxon>
        <taxon>Terriglobus</taxon>
    </lineage>
</organism>
<comment type="catalytic activity">
    <reaction evidence="4">
        <text>dTTP + H2O = dTMP + diphosphate + H(+)</text>
        <dbReference type="Rhea" id="RHEA:28534"/>
        <dbReference type="ChEBI" id="CHEBI:15377"/>
        <dbReference type="ChEBI" id="CHEBI:15378"/>
        <dbReference type="ChEBI" id="CHEBI:33019"/>
        <dbReference type="ChEBI" id="CHEBI:37568"/>
        <dbReference type="ChEBI" id="CHEBI:63528"/>
        <dbReference type="EC" id="3.6.1.9"/>
    </reaction>
</comment>
<feature type="active site" description="Proton acceptor" evidence="4">
    <location>
        <position position="67"/>
    </location>
</feature>
<feature type="site" description="Important for substrate specificity" evidence="4">
    <location>
        <position position="10"/>
    </location>
</feature>
<comment type="catalytic activity">
    <reaction evidence="4">
        <text>UTP + H2O = UMP + diphosphate + H(+)</text>
        <dbReference type="Rhea" id="RHEA:29395"/>
        <dbReference type="ChEBI" id="CHEBI:15377"/>
        <dbReference type="ChEBI" id="CHEBI:15378"/>
        <dbReference type="ChEBI" id="CHEBI:33019"/>
        <dbReference type="ChEBI" id="CHEBI:46398"/>
        <dbReference type="ChEBI" id="CHEBI:57865"/>
        <dbReference type="EC" id="3.6.1.9"/>
    </reaction>
</comment>
<dbReference type="PANTHER" id="PTHR43213:SF5">
    <property type="entry name" value="BIFUNCTIONAL DTTP_UTP PYROPHOSPHATASE_METHYLTRANSFERASE PROTEIN-RELATED"/>
    <property type="match status" value="1"/>
</dbReference>
<name>A0ABW9KHT6_9BACT</name>
<feature type="site" description="Important for substrate specificity" evidence="4">
    <location>
        <position position="150"/>
    </location>
</feature>
<dbReference type="PIRSF" id="PIRSF006305">
    <property type="entry name" value="Maf"/>
    <property type="match status" value="1"/>
</dbReference>
<evidence type="ECO:0000313" key="5">
    <source>
        <dbReference type="EMBL" id="MFN2974214.1"/>
    </source>
</evidence>
<dbReference type="EMBL" id="JBJYXY010000001">
    <property type="protein sequence ID" value="MFN2974214.1"/>
    <property type="molecule type" value="Genomic_DNA"/>
</dbReference>
<sequence>MLILASASPRRRELLAHLGLPFTIEAADIDETPYPDEDPRAYTERLARQKAEAVAQRYPGATILAADTTVVLDDLIFGKPQDAADARRMLQLLQGRSHRVITGVALHSNNQTTVESEQTVVTFSQMNVEMIDVYVASGDPLDKAGAYGIQGAAAQFIPRIEGDYSNVVGLPLARVRQMLHQAGLL</sequence>
<gene>
    <name evidence="5" type="ORF">ACK2TP_00420</name>
</gene>
<evidence type="ECO:0000256" key="2">
    <source>
        <dbReference type="ARBA" id="ARBA00022801"/>
    </source>
</evidence>
<dbReference type="InterPro" id="IPR003697">
    <property type="entry name" value="Maf-like"/>
</dbReference>
<keyword evidence="2 4" id="KW-0378">Hydrolase</keyword>
<proteinExistence type="inferred from homology"/>